<dbReference type="EMBL" id="CM046399">
    <property type="protein sequence ID" value="KAI8527199.1"/>
    <property type="molecule type" value="Genomic_DNA"/>
</dbReference>
<proteinExistence type="predicted"/>
<keyword evidence="2" id="KW-1185">Reference proteome</keyword>
<comment type="caution">
    <text evidence="1">The sequence shown here is derived from an EMBL/GenBank/DDBJ whole genome shotgun (WGS) entry which is preliminary data.</text>
</comment>
<reference evidence="1" key="1">
    <citation type="submission" date="2022-02" db="EMBL/GenBank/DDBJ databases">
        <title>Plant Genome Project.</title>
        <authorList>
            <person name="Zhang R.-G."/>
        </authorList>
    </citation>
    <scope>NUCLEOTIDE SEQUENCE</scope>
    <source>
        <strain evidence="1">AT1</strain>
    </source>
</reference>
<gene>
    <name evidence="1" type="ORF">RHMOL_Rhmol12G0057200</name>
</gene>
<accession>A0ACC0LFW8</accession>
<dbReference type="Proteomes" id="UP001062846">
    <property type="component" value="Chromosome 12"/>
</dbReference>
<protein>
    <submittedName>
        <fullName evidence="1">Uncharacterized protein</fullName>
    </submittedName>
</protein>
<organism evidence="1 2">
    <name type="scientific">Rhododendron molle</name>
    <name type="common">Chinese azalea</name>
    <name type="synonym">Azalea mollis</name>
    <dbReference type="NCBI Taxonomy" id="49168"/>
    <lineage>
        <taxon>Eukaryota</taxon>
        <taxon>Viridiplantae</taxon>
        <taxon>Streptophyta</taxon>
        <taxon>Embryophyta</taxon>
        <taxon>Tracheophyta</taxon>
        <taxon>Spermatophyta</taxon>
        <taxon>Magnoliopsida</taxon>
        <taxon>eudicotyledons</taxon>
        <taxon>Gunneridae</taxon>
        <taxon>Pentapetalae</taxon>
        <taxon>asterids</taxon>
        <taxon>Ericales</taxon>
        <taxon>Ericaceae</taxon>
        <taxon>Ericoideae</taxon>
        <taxon>Rhodoreae</taxon>
        <taxon>Rhododendron</taxon>
    </lineage>
</organism>
<sequence length="127" mass="13992">MAELRIKDNNKPPPQHRCHNLHTNHRNHDSPYCRHAQSQHTISTHSIPTNNPAKLHHHTTRNGQAPLGKRPAISNKVERRSITGREPAERDTPNRVSNGILPAGEGGENEEGGGKGKREGGTIAHGR</sequence>
<evidence type="ECO:0000313" key="1">
    <source>
        <dbReference type="EMBL" id="KAI8527199.1"/>
    </source>
</evidence>
<evidence type="ECO:0000313" key="2">
    <source>
        <dbReference type="Proteomes" id="UP001062846"/>
    </source>
</evidence>
<name>A0ACC0LFW8_RHOML</name>